<dbReference type="AlphaFoldDB" id="A0A7C8ZPP1"/>
<accession>A0A7C8ZPP1</accession>
<reference evidence="1" key="2">
    <citation type="submission" date="2020-07" db="EMBL/GenBank/DDBJ databases">
        <authorList>
            <person name="Vera ALvarez R."/>
            <person name="Arias-Moreno D.M."/>
            <person name="Jimenez-Jacinto V."/>
            <person name="Jimenez-Bremont J.F."/>
            <person name="Swaminathan K."/>
            <person name="Moose S.P."/>
            <person name="Guerrero-Gonzalez M.L."/>
            <person name="Marino-Ramirez L."/>
            <person name="Landsman D."/>
            <person name="Rodriguez-Kessler M."/>
            <person name="Delgado-Sanchez P."/>
        </authorList>
    </citation>
    <scope>NUCLEOTIDE SEQUENCE</scope>
    <source>
        <tissue evidence="1">Cladode</tissue>
    </source>
</reference>
<dbReference type="EMBL" id="GISG01156220">
    <property type="protein sequence ID" value="MBA4648572.1"/>
    <property type="molecule type" value="Transcribed_RNA"/>
</dbReference>
<proteinExistence type="predicted"/>
<organism evidence="1">
    <name type="scientific">Opuntia streptacantha</name>
    <name type="common">Prickly pear cactus</name>
    <name type="synonym">Opuntia cardona</name>
    <dbReference type="NCBI Taxonomy" id="393608"/>
    <lineage>
        <taxon>Eukaryota</taxon>
        <taxon>Viridiplantae</taxon>
        <taxon>Streptophyta</taxon>
        <taxon>Embryophyta</taxon>
        <taxon>Tracheophyta</taxon>
        <taxon>Spermatophyta</taxon>
        <taxon>Magnoliopsida</taxon>
        <taxon>eudicotyledons</taxon>
        <taxon>Gunneridae</taxon>
        <taxon>Pentapetalae</taxon>
        <taxon>Caryophyllales</taxon>
        <taxon>Cactineae</taxon>
        <taxon>Cactaceae</taxon>
        <taxon>Opuntioideae</taxon>
        <taxon>Opuntia</taxon>
    </lineage>
</organism>
<name>A0A7C8ZPP1_OPUST</name>
<reference evidence="1" key="1">
    <citation type="journal article" date="2013" name="J. Plant Res.">
        <title>Effect of fungi and light on seed germination of three Opuntia species from semiarid lands of central Mexico.</title>
        <authorList>
            <person name="Delgado-Sanchez P."/>
            <person name="Jimenez-Bremont J.F."/>
            <person name="Guerrero-Gonzalez Mde L."/>
            <person name="Flores J."/>
        </authorList>
    </citation>
    <scope>NUCLEOTIDE SEQUENCE</scope>
    <source>
        <tissue evidence="1">Cladode</tissue>
    </source>
</reference>
<evidence type="ECO:0000313" key="1">
    <source>
        <dbReference type="EMBL" id="MBA4648572.1"/>
    </source>
</evidence>
<protein>
    <submittedName>
        <fullName evidence="1">Uncharacterized protein</fullName>
    </submittedName>
</protein>
<sequence length="252" mass="29769">MVGRRTIMGVVGMWARARLVVIGYPFGSPHRIIRMWRLPWRRRLLDDHQRRRRAMWDSHHLHNICHLRRWGSFLRLRLLRRLLLRPLRWPMRWRTTLLRWMLLIHHLINVINPQPNLPSNPTKHTLLLQWKIHQPVLPPPRKLRPVKLDPTQEIVLPGRAGRGHLLVMVHFHIELLIVHGIRVGHNKLKDLIPSRVEVPVLGGGPFSLPVKVHHHIRAGGPLPVFGKQVSSIDNLHNQLPDHPSRRLSRWRC</sequence>